<comment type="function">
    <text evidence="17">The AROM polypeptide catalyzes 5 consecutive enzymatic reactions in prechorismate polyaromatic amino acid biosynthesis.</text>
</comment>
<evidence type="ECO:0000259" key="20">
    <source>
        <dbReference type="Pfam" id="PF01761"/>
    </source>
</evidence>
<dbReference type="InterPro" id="IPR027417">
    <property type="entry name" value="P-loop_NTPase"/>
</dbReference>
<protein>
    <recommendedName>
        <fullName evidence="17">Pentafunctional AROM polypeptide</fullName>
    </recommendedName>
    <domain>
        <recommendedName>
            <fullName evidence="17">3-dehydroquinate synthase</fullName>
            <shortName evidence="17">DHQS</shortName>
            <ecNumber evidence="17">4.2.3.4</ecNumber>
        </recommendedName>
    </domain>
    <domain>
        <recommendedName>
            <fullName evidence="17">3-phosphoshikimate 1-carboxyvinyltransferase</fullName>
            <ecNumber evidence="17">2.5.1.19</ecNumber>
        </recommendedName>
        <alternativeName>
            <fullName evidence="17">5-enolpyruvylshikimate-3-phosphate synthase</fullName>
            <shortName evidence="17">EPSP synthase</shortName>
            <shortName evidence="17">EPSPS</shortName>
        </alternativeName>
    </domain>
    <domain>
        <recommendedName>
            <fullName evidence="17">Shikimate kinase</fullName>
            <shortName evidence="17">SK</shortName>
            <ecNumber evidence="17">2.7.1.71</ecNumber>
        </recommendedName>
    </domain>
    <domain>
        <recommendedName>
            <fullName evidence="17">3-dehydroquinate dehydratase</fullName>
            <shortName evidence="17">3-dehydroquinase</shortName>
            <ecNumber evidence="17">4.2.1.10</ecNumber>
        </recommendedName>
    </domain>
    <domain>
        <recommendedName>
            <fullName evidence="17">Shikimate dehydrogenase</fullName>
            <ecNumber evidence="17">1.1.1.25</ecNumber>
        </recommendedName>
    </domain>
</protein>
<dbReference type="PROSITE" id="PS00885">
    <property type="entry name" value="EPSP_SYNTHASE_2"/>
    <property type="match status" value="1"/>
</dbReference>
<evidence type="ECO:0000256" key="13">
    <source>
        <dbReference type="ARBA" id="ARBA00023141"/>
    </source>
</evidence>
<feature type="binding site" evidence="17">
    <location>
        <begin position="175"/>
        <end position="176"/>
    </location>
    <ligand>
        <name>NAD(+)</name>
        <dbReference type="ChEBI" id="CHEBI:57540"/>
    </ligand>
</feature>
<dbReference type="CDD" id="cd01556">
    <property type="entry name" value="EPSP_synthase"/>
    <property type="match status" value="1"/>
</dbReference>
<dbReference type="NCBIfam" id="TIGR01809">
    <property type="entry name" value="Shik-DH-AROM"/>
    <property type="match status" value="1"/>
</dbReference>
<dbReference type="UniPathway" id="UPA00053">
    <property type="reaction ID" value="UER00085"/>
</dbReference>
<dbReference type="InterPro" id="IPR006264">
    <property type="entry name" value="EPSP_synthase"/>
</dbReference>
<comment type="pathway">
    <text evidence="17">Metabolic intermediate biosynthesis; chorismate biosynthesis; chorismate from D-erythrose 4-phosphate and phosphoenolpyruvate: step 3/7.</text>
</comment>
<dbReference type="SUPFAM" id="SSF51569">
    <property type="entry name" value="Aldolase"/>
    <property type="match status" value="1"/>
</dbReference>
<dbReference type="GO" id="GO:0004764">
    <property type="term" value="F:shikimate 3-dehydrogenase (NADP+) activity"/>
    <property type="evidence" value="ECO:0007669"/>
    <property type="project" value="UniProtKB-UniRule"/>
</dbReference>
<dbReference type="Gene3D" id="3.40.50.300">
    <property type="entry name" value="P-loop containing nucleotide triphosphate hydrolases"/>
    <property type="match status" value="1"/>
</dbReference>
<dbReference type="InterPro" id="IPR056179">
    <property type="entry name" value="DHQS_C"/>
</dbReference>
<dbReference type="Gene3D" id="1.20.1090.10">
    <property type="entry name" value="Dehydroquinate synthase-like - alpha domain"/>
    <property type="match status" value="1"/>
</dbReference>
<keyword evidence="10 17" id="KW-0067">ATP-binding</keyword>
<feature type="binding site" evidence="17">
    <location>
        <position position="198"/>
    </location>
    <ligand>
        <name>7-phospho-2-dehydro-3-deoxy-D-arabino-heptonate</name>
        <dbReference type="ChEBI" id="CHEBI:58394"/>
    </ligand>
</feature>
<dbReference type="GO" id="GO:0003866">
    <property type="term" value="F:3-phosphoshikimate 1-carboxyvinyltransferase activity"/>
    <property type="evidence" value="ECO:0007669"/>
    <property type="project" value="UniProtKB-UniRule"/>
</dbReference>
<dbReference type="EC" id="4.2.1.10" evidence="17"/>
<feature type="active site" description="Proton acceptor; for 3-dehydroquinate synthase activity" evidence="17">
    <location>
        <position position="317"/>
    </location>
</feature>
<dbReference type="GO" id="GO:0004765">
    <property type="term" value="F:shikimate kinase activity"/>
    <property type="evidence" value="ECO:0007669"/>
    <property type="project" value="UniProtKB-UniRule"/>
</dbReference>
<keyword evidence="4 17" id="KW-0028">Amino-acid biosynthesis</keyword>
<comment type="catalytic activity">
    <reaction evidence="17">
        <text>shikimate + NADP(+) = 3-dehydroshikimate + NADPH + H(+)</text>
        <dbReference type="Rhea" id="RHEA:17737"/>
        <dbReference type="ChEBI" id="CHEBI:15378"/>
        <dbReference type="ChEBI" id="CHEBI:16630"/>
        <dbReference type="ChEBI" id="CHEBI:36208"/>
        <dbReference type="ChEBI" id="CHEBI:57783"/>
        <dbReference type="ChEBI" id="CHEBI:58349"/>
        <dbReference type="EC" id="1.1.1.25"/>
    </reaction>
</comment>
<dbReference type="SUPFAM" id="SSF53223">
    <property type="entry name" value="Aminoacid dehydrogenase-like, N-terminal domain"/>
    <property type="match status" value="1"/>
</dbReference>
<feature type="binding site" evidence="17">
    <location>
        <position position="188"/>
    </location>
    <ligand>
        <name>7-phospho-2-dehydro-3-deoxy-D-arabino-heptonate</name>
        <dbReference type="ChEBI" id="CHEBI:58394"/>
    </ligand>
</feature>
<feature type="binding site" evidence="17">
    <location>
        <position position="182"/>
    </location>
    <ligand>
        <name>7-phospho-2-dehydro-3-deoxy-D-arabino-heptonate</name>
        <dbReference type="ChEBI" id="CHEBI:58394"/>
    </ligand>
</feature>
<dbReference type="GO" id="GO:0046872">
    <property type="term" value="F:metal ion binding"/>
    <property type="evidence" value="ECO:0007669"/>
    <property type="project" value="UniProtKB-UniRule"/>
</dbReference>
<dbReference type="EC" id="1.1.1.25" evidence="17"/>
<dbReference type="Gene3D" id="3.40.50.720">
    <property type="entry name" value="NAD(P)-binding Rossmann-like Domain"/>
    <property type="match status" value="1"/>
</dbReference>
<dbReference type="SUPFAM" id="SSF56796">
    <property type="entry name" value="Dehydroquinate synthase-like"/>
    <property type="match status" value="1"/>
</dbReference>
<dbReference type="STRING" id="2282107.A0A286UDT6"/>
<gene>
    <name evidence="24" type="ORF">PNOK_0623600</name>
</gene>
<feature type="active site" description="Proton acceptor; for 3-dehydroquinate dehydratase activity" evidence="17">
    <location>
        <position position="1305"/>
    </location>
</feature>
<dbReference type="InterPro" id="IPR036968">
    <property type="entry name" value="Enolpyruvate_Tfrase_sf"/>
</dbReference>
<feature type="binding site" evidence="17">
    <location>
        <position position="155"/>
    </location>
    <ligand>
        <name>NAD(+)</name>
        <dbReference type="ChEBI" id="CHEBI:57540"/>
    </ligand>
</feature>
<feature type="region of interest" description="3-dehydroquinate synthase" evidence="17">
    <location>
        <begin position="1"/>
        <end position="426"/>
    </location>
</feature>
<dbReference type="InterPro" id="IPR013792">
    <property type="entry name" value="RNA3'P_cycl/enolpyr_Trfase_a/b"/>
</dbReference>
<keyword evidence="9 17" id="KW-0862">Zinc</keyword>
<evidence type="ECO:0000256" key="18">
    <source>
        <dbReference type="RuleBase" id="RU004164"/>
    </source>
</evidence>
<dbReference type="Proteomes" id="UP000217199">
    <property type="component" value="Unassembled WGS sequence"/>
</dbReference>
<dbReference type="Gene3D" id="3.40.50.1970">
    <property type="match status" value="1"/>
</dbReference>
<dbReference type="CDD" id="cd00502">
    <property type="entry name" value="DHQase_I"/>
    <property type="match status" value="1"/>
</dbReference>
<feature type="binding site" evidence="17">
    <location>
        <position position="313"/>
    </location>
    <ligand>
        <name>7-phospho-2-dehydro-3-deoxy-D-arabino-heptonate</name>
        <dbReference type="ChEBI" id="CHEBI:58394"/>
    </ligand>
</feature>
<comment type="catalytic activity">
    <reaction evidence="16">
        <text>3-phosphoshikimate + phosphoenolpyruvate = 5-O-(1-carboxyvinyl)-3-phosphoshikimate + phosphate</text>
        <dbReference type="Rhea" id="RHEA:21256"/>
        <dbReference type="ChEBI" id="CHEBI:43474"/>
        <dbReference type="ChEBI" id="CHEBI:57701"/>
        <dbReference type="ChEBI" id="CHEBI:58702"/>
        <dbReference type="ChEBI" id="CHEBI:145989"/>
        <dbReference type="EC" id="2.5.1.19"/>
    </reaction>
    <physiologicalReaction direction="left-to-right" evidence="16">
        <dbReference type="Rhea" id="RHEA:21257"/>
    </physiologicalReaction>
</comment>
<feature type="binding site" evidence="17">
    <location>
        <begin position="215"/>
        <end position="218"/>
    </location>
    <ligand>
        <name>NAD(+)</name>
        <dbReference type="ChEBI" id="CHEBI:57540"/>
    </ligand>
</feature>
<dbReference type="FunCoup" id="A0A286UDT6">
    <property type="interactions" value="95"/>
</dbReference>
<feature type="active site" description="For EPSP synthase activity" evidence="17">
    <location>
        <position position="892"/>
    </location>
</feature>
<dbReference type="PROSITE" id="PS00104">
    <property type="entry name" value="EPSP_SYNTHASE_1"/>
    <property type="match status" value="1"/>
</dbReference>
<dbReference type="Pfam" id="PF00275">
    <property type="entry name" value="EPSP_synthase"/>
    <property type="match status" value="1"/>
</dbReference>
<feature type="binding site" evidence="17">
    <location>
        <position position="166"/>
    </location>
    <ligand>
        <name>7-phospho-2-dehydro-3-deoxy-D-arabino-heptonate</name>
        <dbReference type="ChEBI" id="CHEBI:58394"/>
    </ligand>
</feature>
<feature type="region of interest" description="Shikimate dehydrogenase" evidence="17">
    <location>
        <begin position="1416"/>
        <end position="1761"/>
    </location>
</feature>
<keyword evidence="6 17" id="KW-0479">Metal-binding</keyword>
<comment type="similarity">
    <text evidence="17">In the 3rd section; belongs to the shikimate kinase family.</text>
</comment>
<evidence type="ECO:0000256" key="1">
    <source>
        <dbReference type="ARBA" id="ARBA00004811"/>
    </source>
</evidence>
<evidence type="ECO:0000256" key="15">
    <source>
        <dbReference type="ARBA" id="ARBA00023268"/>
    </source>
</evidence>
<dbReference type="EMBL" id="NBII01000006">
    <property type="protein sequence ID" value="PAV17750.1"/>
    <property type="molecule type" value="Genomic_DNA"/>
</dbReference>
<dbReference type="EC" id="2.5.1.19" evidence="17"/>
<dbReference type="InterPro" id="IPR036291">
    <property type="entry name" value="NAD(P)-bd_dom_sf"/>
</dbReference>
<keyword evidence="5 17" id="KW-0808">Transferase</keyword>
<dbReference type="FunFam" id="3.20.20.70:FF:000135">
    <property type="entry name" value="Pentafunctional AROM polypeptide"/>
    <property type="match status" value="1"/>
</dbReference>
<dbReference type="SUPFAM" id="SSF52540">
    <property type="entry name" value="P-loop containing nucleoside triphosphate hydrolases"/>
    <property type="match status" value="1"/>
</dbReference>
<dbReference type="FunFam" id="1.20.1090.10:FF:000007">
    <property type="entry name" value="Pentafunctional AROM polypeptide"/>
    <property type="match status" value="1"/>
</dbReference>
<dbReference type="InterPro" id="IPR013708">
    <property type="entry name" value="Shikimate_DH-bd_N"/>
</dbReference>
<dbReference type="GO" id="GO:0005524">
    <property type="term" value="F:ATP binding"/>
    <property type="evidence" value="ECO:0007669"/>
    <property type="project" value="UniProtKB-UniRule"/>
</dbReference>
<comment type="cofactor">
    <cofactor evidence="17">
        <name>Zn(2+)</name>
        <dbReference type="ChEBI" id="CHEBI:29105"/>
    </cofactor>
    <text evidence="17">Binds 2 Zn(2+) ions per subunit.</text>
</comment>
<feature type="binding site" evidence="17">
    <location>
        <position position="292"/>
    </location>
    <ligand>
        <name>7-phospho-2-dehydro-3-deoxy-D-arabino-heptonate</name>
        <dbReference type="ChEBI" id="CHEBI:58394"/>
    </ligand>
</feature>
<dbReference type="InterPro" id="IPR008289">
    <property type="entry name" value="Pentafunct_AroM"/>
</dbReference>
<comment type="pathway">
    <text evidence="1 17 18">Metabolic intermediate biosynthesis; chorismate biosynthesis; chorismate from D-erythrose 4-phosphate and phosphoenolpyruvate: step 6/7.</text>
</comment>
<dbReference type="NCBIfam" id="TIGR01356">
    <property type="entry name" value="aroA"/>
    <property type="match status" value="1"/>
</dbReference>
<evidence type="ECO:0000256" key="10">
    <source>
        <dbReference type="ARBA" id="ARBA00022840"/>
    </source>
</evidence>
<dbReference type="Gene3D" id="3.65.10.10">
    <property type="entry name" value="Enolpyruvate transferase domain"/>
    <property type="match status" value="2"/>
</dbReference>
<evidence type="ECO:0000256" key="9">
    <source>
        <dbReference type="ARBA" id="ARBA00022833"/>
    </source>
</evidence>
<dbReference type="Pfam" id="PF01202">
    <property type="entry name" value="SKI"/>
    <property type="match status" value="1"/>
</dbReference>
<keyword evidence="14 17" id="KW-0456">Lyase</keyword>
<comment type="similarity">
    <text evidence="17">In the 4th section; belongs to the type-I 3-dehydroquinase family.</text>
</comment>
<evidence type="ECO:0000259" key="19">
    <source>
        <dbReference type="Pfam" id="PF00275"/>
    </source>
</evidence>
<dbReference type="HAMAP" id="MF_00210">
    <property type="entry name" value="EPSP_synth"/>
    <property type="match status" value="1"/>
</dbReference>
<dbReference type="InterPro" id="IPR016037">
    <property type="entry name" value="DHQ_synth_AroB"/>
</dbReference>
<evidence type="ECO:0000256" key="5">
    <source>
        <dbReference type="ARBA" id="ARBA00022679"/>
    </source>
</evidence>
<feature type="binding site" evidence="17">
    <location>
        <position position="226"/>
    </location>
    <ligand>
        <name>NAD(+)</name>
        <dbReference type="ChEBI" id="CHEBI:57540"/>
    </ligand>
</feature>
<evidence type="ECO:0000313" key="25">
    <source>
        <dbReference type="Proteomes" id="UP000217199"/>
    </source>
</evidence>
<dbReference type="Pfam" id="PF18317">
    <property type="entry name" value="SDH_C"/>
    <property type="match status" value="1"/>
</dbReference>
<dbReference type="InterPro" id="IPR030960">
    <property type="entry name" value="DHQS/DOIS_N"/>
</dbReference>
<dbReference type="Pfam" id="PF08501">
    <property type="entry name" value="Shikimate_dh_N"/>
    <property type="match status" value="1"/>
</dbReference>
<dbReference type="PRINTS" id="PR01100">
    <property type="entry name" value="SHIKIMTKNASE"/>
</dbReference>
<evidence type="ECO:0000313" key="24">
    <source>
        <dbReference type="EMBL" id="PAV17750.1"/>
    </source>
</evidence>
<evidence type="ECO:0000256" key="3">
    <source>
        <dbReference type="ARBA" id="ARBA00022490"/>
    </source>
</evidence>
<feature type="binding site" evidence="17">
    <location>
        <position position="197"/>
    </location>
    <ligand>
        <name>NAD(+)</name>
        <dbReference type="ChEBI" id="CHEBI:57540"/>
    </ligand>
</feature>
<feature type="domain" description="SDH C-terminal" evidence="22">
    <location>
        <begin position="1683"/>
        <end position="1712"/>
    </location>
</feature>
<dbReference type="GO" id="GO:0008652">
    <property type="term" value="P:amino acid biosynthetic process"/>
    <property type="evidence" value="ECO:0007669"/>
    <property type="project" value="UniProtKB-KW"/>
</dbReference>
<feature type="binding site" evidence="17">
    <location>
        <position position="329"/>
    </location>
    <ligand>
        <name>Zn(2+)</name>
        <dbReference type="ChEBI" id="CHEBI:29105"/>
        <note>catalytic</note>
    </ligand>
</feature>
<comment type="subunit">
    <text evidence="17">Homodimer.</text>
</comment>
<dbReference type="Gene3D" id="3.40.50.10860">
    <property type="entry name" value="Leucine Dehydrogenase, chain A, domain 1"/>
    <property type="match status" value="1"/>
</dbReference>
<sequence length="1761" mass="190948">MMVAASVRTHHQRHCHICVNNAGDTTMAVRASSESENGIRKVSILGKNSIHCGFELIPYIVSTVLNTLPSSTYVLITDTVVASYHLKKFQDEFKLAIKTAKEGGKSAPRFIHKVIPPGETSKSRQGKADIEDFLLEHKCTRDTVVLALGGGVIGDLVGFVAATFMRGVRFVQIPTTLLAMVDSSVGGKTAIDTPHGKNLIGAFWQPEYIFIDASFLSTLPAREFANGMAEVIKTAAIWDEHEFLKLEERSAEIFAAISGSGNSQGEDVSDEEKVKQQRELLLSVIAGSIGVKAHIVTVDERETGLRNLVNFGHTIGHAIEAVLTPSLLHGECVAIGMVLEAEVARAKGVLTQVAVGRITRTLKAYNLPTSLSDARVRAIPASAGLDVERLLDIMAIDKKNSGKEKKVVLLSRIGKTYEEKASVVADDIIRRTLCEAAKVIPRPLSSEESCEVTMTTPGSKSISNRALLLAALSRGTCRLTNLLHSDDTQVMMAALQDLRGARFSWEDGGETVVVEGGEGRLSVPDAGKEIYLGNAGTAARFLTTVCTLVQDGDLSAAGENVRETVITGNARMKQRPVGPLVSALQSNGSSIKYLESQGCLPLSITPGGLYGGHIQLAASISSQYVSSILLCAPYAQEEVTLELVGGSVISQPYIDMTLAMMSSFGITATRHKGADGKLLDIYTIPKGCYVSPPEYAIESDASSATYPLAVAAITGTTCTVLNIGSASLQGDARFAIEVLRPMGCEVIQSENKTTVRGPPLGKLKAVGEIDMEVMTDAFLTACVLAAVANEPVEEARRLPAEDGRDKLRTTRIIGIANQRVKECNRIKAMIDELAKFGVETTELPDGLEVHGRPLSELVKGASIHCYDDHRVAMAFSVLGSVVPETMIEEKRCVEKTWPNWWDDLENKLGFKVEGVELPSAPKGSPSLSTSSTVVNESDVAAADTDASVVIIGMRGSGKTCIGTLAAQSDWKFVDADHLFESIYKTTVREFVHSRGWEAFRSSELEVLRSLLTTAEYSKKHVISLGGGIVETPAARDLIKEYASSYGPVVEVRRETEEIVRYLGAETARPQYASGEPIADVCKRRAPWFEECASYLFVNYTGTNHLGPNGKIRDHLSPGAIALEHRREVERFFGHVTGVKRNTVPLVDAKGELRRSYFLSLTYPDVTFALDKLETLTVGADAIELRVDLLRAPEYWQDASPYKFEGKGYIPPVSYVLSQLAALRQATTLPIVFTVRTLAQGGSFPNPEGPSASNIENAAFELFELAARMGAEYLDVELVWDESRVETFLAKWRKRGCKPEVIASWHDWSGNLKWDGNEVETIYERASRIGDIVKIVGKATELEDNTKLHAFAVTKRESVNNKPLIAINTSPLGQLSRILNVTLTPITHPDLPAAAAPGQLSFAQIQQGLHLHGVIPSKKFYLFGSPISQSPSPTLHNTGFRLLGLPWNYGLLESGVVDERIEEAIRKDDFGGASVTIPLKLDIMKALDQLSEHVKAIGAVNTVAVAYDKTNKKILYGDNTDWLGIKRCIITQSRGLSTTLNFSTSTGMVIGAGGTARAALYALHSLGIRTIYLINRTRAKAELLRDDPTFKGYGIKVLDANIFSSGKKPEWVSGPPSVIVSTVPGSATTTSLSESKTGASLYLSRELFSVAQGVVVDMAYKPAETPFLSLAGLENPTKWRIVRGVDVLLEQGYAQFQLWTDRRCPESEVKKAVWEKYAENGSSGSTLVAWERVGGRYSWLVAGVTAGAIAATTLSRWVKKGL</sequence>
<dbReference type="InterPro" id="IPR046346">
    <property type="entry name" value="Aminoacid_DH-like_N_sf"/>
</dbReference>
<keyword evidence="3 17" id="KW-0963">Cytoplasm</keyword>
<dbReference type="SUPFAM" id="SSF51735">
    <property type="entry name" value="NAD(P)-binding Rossmann-fold domains"/>
    <property type="match status" value="1"/>
</dbReference>
<dbReference type="FunFam" id="3.65.10.10:FF:000007">
    <property type="entry name" value="Pentafunctional AROM polypeptide"/>
    <property type="match status" value="1"/>
</dbReference>
<accession>A0A286UDT6</accession>
<feature type="binding site" evidence="17">
    <location>
        <begin position="306"/>
        <end position="310"/>
    </location>
    <ligand>
        <name>7-phospho-2-dehydro-3-deoxy-D-arabino-heptonate</name>
        <dbReference type="ChEBI" id="CHEBI:58394"/>
    </ligand>
</feature>
<keyword evidence="11 17" id="KW-0521">NADP</keyword>
<comment type="similarity">
    <text evidence="17">In the C-terminal section; belongs to the shikimate dehydrogenase family.</text>
</comment>
<keyword evidence="12 17" id="KW-0560">Oxidoreductase</keyword>
<dbReference type="PANTHER" id="PTHR21090:SF5">
    <property type="entry name" value="PENTAFUNCTIONAL AROM POLYPEPTIDE"/>
    <property type="match status" value="1"/>
</dbReference>
<comment type="catalytic activity">
    <reaction evidence="17">
        <text>3-dehydroquinate = 3-dehydroshikimate + H2O</text>
        <dbReference type="Rhea" id="RHEA:21096"/>
        <dbReference type="ChEBI" id="CHEBI:15377"/>
        <dbReference type="ChEBI" id="CHEBI:16630"/>
        <dbReference type="ChEBI" id="CHEBI:32364"/>
        <dbReference type="EC" id="4.2.1.10"/>
    </reaction>
</comment>
<feature type="binding site" evidence="17">
    <location>
        <begin position="119"/>
        <end position="122"/>
    </location>
    <ligand>
        <name>NAD(+)</name>
        <dbReference type="ChEBI" id="CHEBI:57540"/>
    </ligand>
</feature>
<feature type="active site" description="Proton acceptor; for 3-dehydroquinate synthase activity" evidence="17">
    <location>
        <position position="302"/>
    </location>
</feature>
<dbReference type="InterPro" id="IPR023193">
    <property type="entry name" value="EPSP_synthase_CS"/>
</dbReference>
<feature type="binding site" evidence="17">
    <location>
        <position position="398"/>
    </location>
    <ligand>
        <name>7-phospho-2-dehydro-3-deoxy-D-arabino-heptonate</name>
        <dbReference type="ChEBI" id="CHEBI:58394"/>
    </ligand>
</feature>
<dbReference type="Pfam" id="PF01487">
    <property type="entry name" value="DHquinase_I"/>
    <property type="match status" value="1"/>
</dbReference>
<evidence type="ECO:0000256" key="4">
    <source>
        <dbReference type="ARBA" id="ARBA00022605"/>
    </source>
</evidence>
<dbReference type="Pfam" id="PF24621">
    <property type="entry name" value="DHQS_C"/>
    <property type="match status" value="1"/>
</dbReference>
<dbReference type="InterPro" id="IPR000623">
    <property type="entry name" value="Shikimate_kinase/TSH1"/>
</dbReference>
<comment type="caution">
    <text evidence="24">The sequence shown here is derived from an EMBL/GenBank/DDBJ whole genome shotgun (WGS) entry which is preliminary data.</text>
</comment>
<evidence type="ECO:0000256" key="6">
    <source>
        <dbReference type="ARBA" id="ARBA00022723"/>
    </source>
</evidence>
<feature type="binding site" evidence="17">
    <location>
        <begin position="230"/>
        <end position="233"/>
    </location>
    <ligand>
        <name>7-phospho-2-dehydro-3-deoxy-D-arabino-heptonate</name>
        <dbReference type="ChEBI" id="CHEBI:58394"/>
    </ligand>
</feature>
<comment type="pathway">
    <text evidence="17">Metabolic intermediate biosynthesis; chorismate biosynthesis; chorismate from D-erythrose 4-phosphate and phosphoenolpyruvate: step 5/7.</text>
</comment>
<comment type="pathway">
    <text evidence="17">Metabolic intermediate biosynthesis; chorismate biosynthesis; chorismate from D-erythrose 4-phosphate and phosphoenolpyruvate: step 2/7.</text>
</comment>
<reference evidence="24 25" key="1">
    <citation type="journal article" date="2017" name="Mol. Ecol.">
        <title>Comparative and population genomic landscape of Phellinus noxius: A hypervariable fungus causing root rot in trees.</title>
        <authorList>
            <person name="Chung C.L."/>
            <person name="Lee T.J."/>
            <person name="Akiba M."/>
            <person name="Lee H.H."/>
            <person name="Kuo T.H."/>
            <person name="Liu D."/>
            <person name="Ke H.M."/>
            <person name="Yokoi T."/>
            <person name="Roa M.B."/>
            <person name="Lu M.J."/>
            <person name="Chang Y.Y."/>
            <person name="Ann P.J."/>
            <person name="Tsai J.N."/>
            <person name="Chen C.Y."/>
            <person name="Tzean S.S."/>
            <person name="Ota Y."/>
            <person name="Hattori T."/>
            <person name="Sahashi N."/>
            <person name="Liou R.F."/>
            <person name="Kikuchi T."/>
            <person name="Tsai I.J."/>
        </authorList>
    </citation>
    <scope>NUCLEOTIDE SEQUENCE [LARGE SCALE GENOMIC DNA]</scope>
    <source>
        <strain evidence="24 25">FFPRI411160</strain>
    </source>
</reference>
<feature type="binding site" evidence="17">
    <location>
        <begin position="150"/>
        <end position="152"/>
    </location>
    <ligand>
        <name>NAD(+)</name>
        <dbReference type="ChEBI" id="CHEBI:57540"/>
    </ligand>
</feature>
<evidence type="ECO:0000256" key="2">
    <source>
        <dbReference type="ARBA" id="ARBA00009948"/>
    </source>
</evidence>
<feature type="binding site" evidence="17">
    <location>
        <position position="329"/>
    </location>
    <ligand>
        <name>7-phospho-2-dehydro-3-deoxy-D-arabino-heptonate</name>
        <dbReference type="ChEBI" id="CHEBI:58394"/>
    </ligand>
</feature>
<keyword evidence="13 17" id="KW-0057">Aromatic amino acid biosynthesis</keyword>
<evidence type="ECO:0000256" key="7">
    <source>
        <dbReference type="ARBA" id="ARBA00022741"/>
    </source>
</evidence>
<dbReference type="Pfam" id="PF01761">
    <property type="entry name" value="DHQ_synthase"/>
    <property type="match status" value="1"/>
</dbReference>
<organism evidence="24 25">
    <name type="scientific">Pyrrhoderma noxium</name>
    <dbReference type="NCBI Taxonomy" id="2282107"/>
    <lineage>
        <taxon>Eukaryota</taxon>
        <taxon>Fungi</taxon>
        <taxon>Dikarya</taxon>
        <taxon>Basidiomycota</taxon>
        <taxon>Agaricomycotina</taxon>
        <taxon>Agaricomycetes</taxon>
        <taxon>Hymenochaetales</taxon>
        <taxon>Hymenochaetaceae</taxon>
        <taxon>Pyrrhoderma</taxon>
    </lineage>
</organism>
<comment type="caution">
    <text evidence="17">Lacks conserved residue(s) required for the propagation of feature annotation.</text>
</comment>
<comment type="catalytic activity">
    <reaction evidence="17">
        <text>7-phospho-2-dehydro-3-deoxy-D-arabino-heptonate = 3-dehydroquinate + phosphate</text>
        <dbReference type="Rhea" id="RHEA:21968"/>
        <dbReference type="ChEBI" id="CHEBI:32364"/>
        <dbReference type="ChEBI" id="CHEBI:43474"/>
        <dbReference type="ChEBI" id="CHEBI:58394"/>
        <dbReference type="EC" id="4.2.3.4"/>
    </reaction>
</comment>
<proteinExistence type="inferred from homology"/>
<dbReference type="Gene3D" id="3.20.20.70">
    <property type="entry name" value="Aldolase class I"/>
    <property type="match status" value="1"/>
</dbReference>
<feature type="binding site" evidence="17">
    <location>
        <begin position="952"/>
        <end position="959"/>
    </location>
    <ligand>
        <name>ATP</name>
        <dbReference type="ChEBI" id="CHEBI:30616"/>
    </ligand>
</feature>
<comment type="similarity">
    <text evidence="2 18">Belongs to the EPSP synthase family.</text>
</comment>
<dbReference type="CDD" id="cd00464">
    <property type="entry name" value="SK"/>
    <property type="match status" value="1"/>
</dbReference>
<feature type="binding site" evidence="17">
    <location>
        <position position="230"/>
    </location>
    <ligand>
        <name>Zn(2+)</name>
        <dbReference type="ChEBI" id="CHEBI:29105"/>
        <note>catalytic</note>
    </ligand>
</feature>
<evidence type="ECO:0000256" key="17">
    <source>
        <dbReference type="HAMAP-Rule" id="MF_03143"/>
    </source>
</evidence>
<feature type="domain" description="Shikimate dehydrogenase substrate binding N-terminal" evidence="21">
    <location>
        <begin position="1421"/>
        <end position="1502"/>
    </location>
</feature>
<feature type="domain" description="Enolpyruvate transferase" evidence="19">
    <location>
        <begin position="453"/>
        <end position="904"/>
    </location>
</feature>
<dbReference type="EC" id="4.2.3.4" evidence="17"/>
<dbReference type="OrthoDB" id="197068at2759"/>
<dbReference type="GO" id="GO:0003855">
    <property type="term" value="F:3-dehydroquinate dehydratase activity"/>
    <property type="evidence" value="ECO:0007669"/>
    <property type="project" value="UniProtKB-UniRule"/>
</dbReference>
<evidence type="ECO:0000256" key="8">
    <source>
        <dbReference type="ARBA" id="ARBA00022777"/>
    </source>
</evidence>
<dbReference type="FunFam" id="3.40.50.1970:FF:000007">
    <property type="entry name" value="Pentafunctional AROM polypeptide"/>
    <property type="match status" value="1"/>
</dbReference>
<evidence type="ECO:0000259" key="23">
    <source>
        <dbReference type="Pfam" id="PF24621"/>
    </source>
</evidence>
<dbReference type="InterPro" id="IPR013785">
    <property type="entry name" value="Aldolase_TIM"/>
</dbReference>
<dbReference type="NCBIfam" id="TIGR01093">
    <property type="entry name" value="aroD"/>
    <property type="match status" value="1"/>
</dbReference>
<dbReference type="GO" id="GO:0009423">
    <property type="term" value="P:chorismate biosynthetic process"/>
    <property type="evidence" value="ECO:0007669"/>
    <property type="project" value="UniProtKB-UniRule"/>
</dbReference>
<keyword evidence="7 17" id="KW-0547">Nucleotide-binding</keyword>
<dbReference type="InterPro" id="IPR041121">
    <property type="entry name" value="SDH_C"/>
</dbReference>
<evidence type="ECO:0000256" key="11">
    <source>
        <dbReference type="ARBA" id="ARBA00022857"/>
    </source>
</evidence>
<comment type="similarity">
    <text evidence="17">In the 2nd section; belongs to the EPSP synthase family.</text>
</comment>
<dbReference type="InterPro" id="IPR001986">
    <property type="entry name" value="Enolpyruvate_Tfrase_dom"/>
</dbReference>
<keyword evidence="8 17" id="KW-0418">Kinase</keyword>
<dbReference type="GO" id="GO:0005737">
    <property type="term" value="C:cytoplasm"/>
    <property type="evidence" value="ECO:0007669"/>
    <property type="project" value="UniProtKB-SubCell"/>
</dbReference>
<evidence type="ECO:0000256" key="16">
    <source>
        <dbReference type="ARBA" id="ARBA00044633"/>
    </source>
</evidence>
<dbReference type="GO" id="GO:0003856">
    <property type="term" value="F:3-dehydroquinate synthase activity"/>
    <property type="evidence" value="ECO:0007669"/>
    <property type="project" value="UniProtKB-UniRule"/>
</dbReference>
<feature type="domain" description="3-dehydroquinate synthase C-terminal" evidence="23">
    <location>
        <begin position="227"/>
        <end position="400"/>
    </location>
</feature>
<evidence type="ECO:0000259" key="22">
    <source>
        <dbReference type="Pfam" id="PF18317"/>
    </source>
</evidence>
<keyword evidence="15 17" id="KW-0511">Multifunctional enzyme</keyword>
<comment type="catalytic activity">
    <reaction evidence="17">
        <text>shikimate + ATP = 3-phosphoshikimate + ADP + H(+)</text>
        <dbReference type="Rhea" id="RHEA:13121"/>
        <dbReference type="ChEBI" id="CHEBI:15378"/>
        <dbReference type="ChEBI" id="CHEBI:30616"/>
        <dbReference type="ChEBI" id="CHEBI:36208"/>
        <dbReference type="ChEBI" id="CHEBI:145989"/>
        <dbReference type="ChEBI" id="CHEBI:456216"/>
        <dbReference type="EC" id="2.7.1.71"/>
    </reaction>
</comment>
<dbReference type="InterPro" id="IPR010110">
    <property type="entry name" value="Shikimate_DH_AroM-type"/>
</dbReference>
<dbReference type="PANTHER" id="PTHR21090">
    <property type="entry name" value="AROM/DEHYDROQUINATE SYNTHASE"/>
    <property type="match status" value="1"/>
</dbReference>
<name>A0A286UDT6_9AGAM</name>
<feature type="binding site" evidence="17">
    <location>
        <position position="313"/>
    </location>
    <ligand>
        <name>Zn(2+)</name>
        <dbReference type="ChEBI" id="CHEBI:29105"/>
        <note>catalytic</note>
    </ligand>
</feature>
<evidence type="ECO:0000256" key="14">
    <source>
        <dbReference type="ARBA" id="ARBA00023239"/>
    </source>
</evidence>
<dbReference type="InterPro" id="IPR001381">
    <property type="entry name" value="DHquinase_I"/>
</dbReference>
<dbReference type="HAMAP" id="MF_00109">
    <property type="entry name" value="Shikimate_kinase"/>
    <property type="match status" value="1"/>
</dbReference>
<dbReference type="SUPFAM" id="SSF55205">
    <property type="entry name" value="EPT/RTPC-like"/>
    <property type="match status" value="1"/>
</dbReference>
<keyword evidence="25" id="KW-1185">Reference proteome</keyword>
<feature type="domain" description="3-dehydroquinate synthase N-terminal" evidence="20">
    <location>
        <begin position="114"/>
        <end position="225"/>
    </location>
</feature>
<dbReference type="InterPro" id="IPR031322">
    <property type="entry name" value="Shikimate/glucono_kinase"/>
</dbReference>
<feature type="active site" description="Schiff-base intermediate with substrate; for 3-dehydroquinate dehydratase activity" evidence="17">
    <location>
        <position position="1333"/>
    </location>
</feature>
<dbReference type="EC" id="2.7.1.71" evidence="17"/>
<dbReference type="GO" id="GO:0009073">
    <property type="term" value="P:aromatic amino acid family biosynthetic process"/>
    <property type="evidence" value="ECO:0007669"/>
    <property type="project" value="UniProtKB-UniRule"/>
</dbReference>
<dbReference type="CDD" id="cd08195">
    <property type="entry name" value="DHQS"/>
    <property type="match status" value="1"/>
</dbReference>
<dbReference type="InParanoid" id="A0A286UDT6"/>
<dbReference type="NCBIfam" id="TIGR01357">
    <property type="entry name" value="aroB"/>
    <property type="match status" value="1"/>
</dbReference>
<comment type="subcellular location">
    <subcellularLocation>
        <location evidence="17">Cytoplasm</location>
    </subcellularLocation>
</comment>
<dbReference type="HAMAP" id="MF_03143">
    <property type="entry name" value="Pentafunct_AroM"/>
    <property type="match status" value="1"/>
</dbReference>
<dbReference type="CDD" id="cd01065">
    <property type="entry name" value="NAD_bind_Shikimate_DH"/>
    <property type="match status" value="1"/>
</dbReference>
<comment type="similarity">
    <text evidence="17">In the N-terminal section; belongs to the sugar phosphate cyclases superfamily. Dehydroquinate synthase family.</text>
</comment>
<comment type="pathway">
    <text evidence="17">Metabolic intermediate biosynthesis; chorismate biosynthesis; chorismate from D-erythrose 4-phosphate and phosphoenolpyruvate: step 4/7.</text>
</comment>
<evidence type="ECO:0000256" key="12">
    <source>
        <dbReference type="ARBA" id="ARBA00023002"/>
    </source>
</evidence>
<evidence type="ECO:0000259" key="21">
    <source>
        <dbReference type="Pfam" id="PF08501"/>
    </source>
</evidence>